<dbReference type="GO" id="GO:0003910">
    <property type="term" value="F:DNA ligase (ATP) activity"/>
    <property type="evidence" value="ECO:0007669"/>
    <property type="project" value="InterPro"/>
</dbReference>
<feature type="region of interest" description="Disordered" evidence="7">
    <location>
        <begin position="384"/>
        <end position="404"/>
    </location>
</feature>
<feature type="domain" description="ATP-dependent DNA ligase family profile" evidence="8">
    <location>
        <begin position="410"/>
        <end position="536"/>
    </location>
</feature>
<name>A0A1B7N4N4_9AGAM</name>
<evidence type="ECO:0000256" key="4">
    <source>
        <dbReference type="ARBA" id="ARBA00022840"/>
    </source>
</evidence>
<evidence type="ECO:0000259" key="8">
    <source>
        <dbReference type="PROSITE" id="PS50160"/>
    </source>
</evidence>
<dbReference type="InParanoid" id="A0A1B7N4N4"/>
<dbReference type="SUPFAM" id="SSF50249">
    <property type="entry name" value="Nucleic acid-binding proteins"/>
    <property type="match status" value="1"/>
</dbReference>
<dbReference type="Gene3D" id="1.10.3260.10">
    <property type="entry name" value="DNA ligase, ATP-dependent, N-terminal domain"/>
    <property type="match status" value="1"/>
</dbReference>
<evidence type="ECO:0000313" key="10">
    <source>
        <dbReference type="Proteomes" id="UP000092154"/>
    </source>
</evidence>
<dbReference type="OrthoDB" id="7482721at2759"/>
<dbReference type="GO" id="GO:0003677">
    <property type="term" value="F:DNA binding"/>
    <property type="evidence" value="ECO:0007669"/>
    <property type="project" value="InterPro"/>
</dbReference>
<keyword evidence="10" id="KW-1185">Reference proteome</keyword>
<protein>
    <submittedName>
        <fullName evidence="9">DNA ligase/mRNA capping enzyme</fullName>
    </submittedName>
</protein>
<feature type="coiled-coil region" evidence="6">
    <location>
        <begin position="700"/>
        <end position="743"/>
    </location>
</feature>
<dbReference type="PROSITE" id="PS00697">
    <property type="entry name" value="DNA_LIGASE_A1"/>
    <property type="match status" value="1"/>
</dbReference>
<dbReference type="PANTHER" id="PTHR45997:SF1">
    <property type="entry name" value="DNA LIGASE 4"/>
    <property type="match status" value="1"/>
</dbReference>
<dbReference type="InterPro" id="IPR029710">
    <property type="entry name" value="LIG4"/>
</dbReference>
<dbReference type="InterPro" id="IPR016059">
    <property type="entry name" value="DNA_ligase_ATP-dep_CS"/>
</dbReference>
<dbReference type="STRING" id="1314800.A0A1B7N4N4"/>
<dbReference type="InterPro" id="IPR012340">
    <property type="entry name" value="NA-bd_OB-fold"/>
</dbReference>
<dbReference type="InterPro" id="IPR012310">
    <property type="entry name" value="DNA_ligase_ATP-dep_cent"/>
</dbReference>
<dbReference type="Gene3D" id="2.40.50.140">
    <property type="entry name" value="Nucleic acid-binding proteins"/>
    <property type="match status" value="1"/>
</dbReference>
<dbReference type="GO" id="GO:0005524">
    <property type="term" value="F:ATP binding"/>
    <property type="evidence" value="ECO:0007669"/>
    <property type="project" value="UniProtKB-KW"/>
</dbReference>
<dbReference type="InterPro" id="IPR012308">
    <property type="entry name" value="DNA_ligase_ATP-dep_N"/>
</dbReference>
<feature type="compositionally biased region" description="Basic and acidic residues" evidence="7">
    <location>
        <begin position="387"/>
        <end position="397"/>
    </location>
</feature>
<dbReference type="GO" id="GO:0006310">
    <property type="term" value="P:DNA recombination"/>
    <property type="evidence" value="ECO:0007669"/>
    <property type="project" value="InterPro"/>
</dbReference>
<dbReference type="AlphaFoldDB" id="A0A1B7N4N4"/>
<dbReference type="EMBL" id="KV448235">
    <property type="protein sequence ID" value="OAX39808.1"/>
    <property type="molecule type" value="Genomic_DNA"/>
</dbReference>
<dbReference type="Pfam" id="PF01068">
    <property type="entry name" value="DNA_ligase_A_M"/>
    <property type="match status" value="1"/>
</dbReference>
<evidence type="ECO:0000256" key="6">
    <source>
        <dbReference type="SAM" id="Coils"/>
    </source>
</evidence>
<dbReference type="Proteomes" id="UP000092154">
    <property type="component" value="Unassembled WGS sequence"/>
</dbReference>
<sequence length="750" mass="85048">MANEQVGHIPFSFFVSLLHEIADVPAQMTSSRLNRQGSSSRSPRKILRLWVEALKKNYSPLPRDTTSHVLRLLFPEDDSHRKYDLQEARLSHLLPECLDTATFPPVSTARLKQWGQQHNSGCLGQEILTLQSPDAEAFIGPLSLQQMNLLLDELASTSVFSDKSVHAAHSLSPTRSRSAILRSLYESLPALDAAYLTQIILKDLRPILYVPPVASTSRVLLEYNSNSKSMLTKEQFMMTWDPSGSMLKMYRVRANMNEAALGFEAGGIPKSAKGRSPHHALDALRLSNAIWAETKYDGERAQIHVRLRDQSDPQITIYSKSKRDSTLDRIAIHPIIKEALAGYSMRDVILDAEMVAYCDQRHAIDEFWRIRSLIARTAEGARAGGFRRGETQHDSHPLDSCPSLHSNASSTSSTLHLALVFFDVLLVGAASMLNAPYSMRRTVLESIISQVPGRSMLSERTVILDGKIQELEGQKRLREVWAQRIADCEEGLVLKAEESTYGDWKLPWVKLKKDYILGYGDTIDLVVIAAAWEKDRARELRVSPSTLTTFYIAALGNSSQVKSDPGHKPHFVAYFTASYGLSREQLEEFNFWIRADAVDSSKPPVDEISYTYSMLETLPKPSVFVRNPILVELCGAGFTKAPQSKYYELRFPRITKPFRPSERSYMECLTLRELQTIAFEAVGREARDAAKYKDVDEWGRELWGKEKDTAEEQRRGLKRQRTMECWEDKLEDIDRARSEKRRKEDLDMSQ</sequence>
<dbReference type="SUPFAM" id="SSF56091">
    <property type="entry name" value="DNA ligase/mRNA capping enzyme, catalytic domain"/>
    <property type="match status" value="1"/>
</dbReference>
<gene>
    <name evidence="9" type="ORF">K503DRAFT_769169</name>
</gene>
<comment type="similarity">
    <text evidence="1">Belongs to the ATP-dependent DNA ligase family.</text>
</comment>
<reference evidence="9 10" key="1">
    <citation type="submission" date="2016-06" db="EMBL/GenBank/DDBJ databases">
        <title>Comparative genomics of the ectomycorrhizal sister species Rhizopogon vinicolor and Rhizopogon vesiculosus (Basidiomycota: Boletales) reveals a divergence of the mating type B locus.</title>
        <authorList>
            <consortium name="DOE Joint Genome Institute"/>
            <person name="Mujic A.B."/>
            <person name="Kuo A."/>
            <person name="Tritt A."/>
            <person name="Lipzen A."/>
            <person name="Chen C."/>
            <person name="Johnson J."/>
            <person name="Sharma A."/>
            <person name="Barry K."/>
            <person name="Grigoriev I.V."/>
            <person name="Spatafora J.W."/>
        </authorList>
    </citation>
    <scope>NUCLEOTIDE SEQUENCE [LARGE SCALE GENOMIC DNA]</scope>
    <source>
        <strain evidence="9 10">AM-OR11-026</strain>
    </source>
</reference>
<dbReference type="InterPro" id="IPR036599">
    <property type="entry name" value="DNA_ligase_N_sf"/>
</dbReference>
<keyword evidence="4" id="KW-0067">ATP-binding</keyword>
<keyword evidence="6" id="KW-0175">Coiled coil</keyword>
<dbReference type="GO" id="GO:0006303">
    <property type="term" value="P:double-strand break repair via nonhomologous end joining"/>
    <property type="evidence" value="ECO:0007669"/>
    <property type="project" value="TreeGrafter"/>
</dbReference>
<evidence type="ECO:0000256" key="3">
    <source>
        <dbReference type="ARBA" id="ARBA00022741"/>
    </source>
</evidence>
<keyword evidence="5" id="KW-0539">Nucleus</keyword>
<dbReference type="GO" id="GO:0006297">
    <property type="term" value="P:nucleotide-excision repair, DNA gap filling"/>
    <property type="evidence" value="ECO:0007669"/>
    <property type="project" value="TreeGrafter"/>
</dbReference>
<evidence type="ECO:0000313" key="9">
    <source>
        <dbReference type="EMBL" id="OAX39808.1"/>
    </source>
</evidence>
<dbReference type="Pfam" id="PF04675">
    <property type="entry name" value="DNA_ligase_A_N"/>
    <property type="match status" value="1"/>
</dbReference>
<evidence type="ECO:0000256" key="7">
    <source>
        <dbReference type="SAM" id="MobiDB-lite"/>
    </source>
</evidence>
<evidence type="ECO:0000256" key="5">
    <source>
        <dbReference type="ARBA" id="ARBA00023242"/>
    </source>
</evidence>
<evidence type="ECO:0000256" key="1">
    <source>
        <dbReference type="ARBA" id="ARBA00007572"/>
    </source>
</evidence>
<dbReference type="PROSITE" id="PS50160">
    <property type="entry name" value="DNA_LIGASE_A3"/>
    <property type="match status" value="1"/>
</dbReference>
<keyword evidence="3" id="KW-0547">Nucleotide-binding</keyword>
<evidence type="ECO:0000256" key="2">
    <source>
        <dbReference type="ARBA" id="ARBA00022598"/>
    </source>
</evidence>
<dbReference type="Gene3D" id="3.30.470.30">
    <property type="entry name" value="DNA ligase/mRNA capping enzyme"/>
    <property type="match status" value="1"/>
</dbReference>
<keyword evidence="2 9" id="KW-0436">Ligase</keyword>
<proteinExistence type="inferred from homology"/>
<dbReference type="PANTHER" id="PTHR45997">
    <property type="entry name" value="DNA LIGASE 4"/>
    <property type="match status" value="1"/>
</dbReference>
<dbReference type="GO" id="GO:0032807">
    <property type="term" value="C:DNA ligase IV complex"/>
    <property type="evidence" value="ECO:0007669"/>
    <property type="project" value="TreeGrafter"/>
</dbReference>
<organism evidence="9 10">
    <name type="scientific">Rhizopogon vinicolor AM-OR11-026</name>
    <dbReference type="NCBI Taxonomy" id="1314800"/>
    <lineage>
        <taxon>Eukaryota</taxon>
        <taxon>Fungi</taxon>
        <taxon>Dikarya</taxon>
        <taxon>Basidiomycota</taxon>
        <taxon>Agaricomycotina</taxon>
        <taxon>Agaricomycetes</taxon>
        <taxon>Agaricomycetidae</taxon>
        <taxon>Boletales</taxon>
        <taxon>Suillineae</taxon>
        <taxon>Rhizopogonaceae</taxon>
        <taxon>Rhizopogon</taxon>
    </lineage>
</organism>
<accession>A0A1B7N4N4</accession>